<comment type="caution">
    <text evidence="2">The sequence shown here is derived from an EMBL/GenBank/DDBJ whole genome shotgun (WGS) entry which is preliminary data.</text>
</comment>
<organism evidence="2 3">
    <name type="scientific">Herbaspirillum aquaticum</name>
    <dbReference type="NCBI Taxonomy" id="568783"/>
    <lineage>
        <taxon>Bacteria</taxon>
        <taxon>Pseudomonadati</taxon>
        <taxon>Pseudomonadota</taxon>
        <taxon>Betaproteobacteria</taxon>
        <taxon>Burkholderiales</taxon>
        <taxon>Oxalobacteraceae</taxon>
        <taxon>Herbaspirillum</taxon>
    </lineage>
</organism>
<dbReference type="AlphaFoldDB" id="A0A225SNA2"/>
<keyword evidence="1" id="KW-0472">Membrane</keyword>
<gene>
    <name evidence="2" type="ORF">CEJ45_21085</name>
</gene>
<dbReference type="RefSeq" id="WP_088757022.1">
    <property type="nucleotide sequence ID" value="NZ_JARJFG010000033.1"/>
</dbReference>
<evidence type="ECO:0000313" key="3">
    <source>
        <dbReference type="Proteomes" id="UP000214747"/>
    </source>
</evidence>
<feature type="transmembrane region" description="Helical" evidence="1">
    <location>
        <begin position="12"/>
        <end position="31"/>
    </location>
</feature>
<reference evidence="2 3" key="1">
    <citation type="journal article" date="2010" name="Int. J. Syst. Evol. Microbiol.">
        <title>Reclassification of Herbaspirillum putei as a later heterotypic synonym of Herbaspirillum huttiense, with the description of H. huttiense subsp. huttiense subsp. nov. and H. huttiense subsp. putei subsp. nov., comb. nov., and description of Herbaspirillum aquaticum sp. nov.</title>
        <authorList>
            <person name="Dobritsa A.P."/>
            <person name="Reddy M.C."/>
            <person name="Samadpour M."/>
        </authorList>
    </citation>
    <scope>NUCLEOTIDE SEQUENCE [LARGE SCALE GENOMIC DNA]</scope>
    <source>
        <strain evidence="2 3">IEH 4430</strain>
    </source>
</reference>
<accession>A0A225SNA2</accession>
<evidence type="ECO:0000256" key="1">
    <source>
        <dbReference type="SAM" id="Phobius"/>
    </source>
</evidence>
<protein>
    <submittedName>
        <fullName evidence="2">Uncharacterized protein</fullName>
    </submittedName>
</protein>
<sequence>MHFVTESVPGEITLMFISYLVFCTVLMYLFIKTDKEWGSLEVSLEDVGQRDQQVMASALRYVAVDAQERSLFNNGLTRPSLQHCAQYHDVDCTCFMQEPKKPD</sequence>
<keyword evidence="3" id="KW-1185">Reference proteome</keyword>
<proteinExistence type="predicted"/>
<keyword evidence="1" id="KW-1133">Transmembrane helix</keyword>
<name>A0A225SNA2_9BURK</name>
<keyword evidence="1" id="KW-0812">Transmembrane</keyword>
<evidence type="ECO:0000313" key="2">
    <source>
        <dbReference type="EMBL" id="OWY32543.1"/>
    </source>
</evidence>
<dbReference type="Proteomes" id="UP000214747">
    <property type="component" value="Unassembled WGS sequence"/>
</dbReference>
<dbReference type="EMBL" id="NJGV01000025">
    <property type="protein sequence ID" value="OWY32543.1"/>
    <property type="molecule type" value="Genomic_DNA"/>
</dbReference>